<protein>
    <submittedName>
        <fullName evidence="1">Uncharacterized protein</fullName>
    </submittedName>
</protein>
<dbReference type="EMBL" id="JAFHDT010000803">
    <property type="protein sequence ID" value="KAI7789261.1"/>
    <property type="molecule type" value="Genomic_DNA"/>
</dbReference>
<organism evidence="1 2">
    <name type="scientific">Triplophysa rosa</name>
    <name type="common">Cave loach</name>
    <dbReference type="NCBI Taxonomy" id="992332"/>
    <lineage>
        <taxon>Eukaryota</taxon>
        <taxon>Metazoa</taxon>
        <taxon>Chordata</taxon>
        <taxon>Craniata</taxon>
        <taxon>Vertebrata</taxon>
        <taxon>Euteleostomi</taxon>
        <taxon>Actinopterygii</taxon>
        <taxon>Neopterygii</taxon>
        <taxon>Teleostei</taxon>
        <taxon>Ostariophysi</taxon>
        <taxon>Cypriniformes</taxon>
        <taxon>Nemacheilidae</taxon>
        <taxon>Triplophysa</taxon>
    </lineage>
</organism>
<evidence type="ECO:0000313" key="2">
    <source>
        <dbReference type="Proteomes" id="UP001059041"/>
    </source>
</evidence>
<accession>A0A9W7T3K1</accession>
<proteinExistence type="predicted"/>
<name>A0A9W7T3K1_TRIRA</name>
<dbReference type="Proteomes" id="UP001059041">
    <property type="component" value="Unassembled WGS sequence"/>
</dbReference>
<dbReference type="AlphaFoldDB" id="A0A9W7T3K1"/>
<reference evidence="1" key="1">
    <citation type="submission" date="2021-02" db="EMBL/GenBank/DDBJ databases">
        <title>Comparative genomics reveals that relaxation of natural selection precedes convergent phenotypic evolution of cavefish.</title>
        <authorList>
            <person name="Peng Z."/>
        </authorList>
    </citation>
    <scope>NUCLEOTIDE SEQUENCE</scope>
    <source>
        <tissue evidence="1">Muscle</tissue>
    </source>
</reference>
<keyword evidence="2" id="KW-1185">Reference proteome</keyword>
<evidence type="ECO:0000313" key="1">
    <source>
        <dbReference type="EMBL" id="KAI7789261.1"/>
    </source>
</evidence>
<gene>
    <name evidence="1" type="ORF">IRJ41_003510</name>
</gene>
<comment type="caution">
    <text evidence="1">The sequence shown here is derived from an EMBL/GenBank/DDBJ whole genome shotgun (WGS) entry which is preliminary data.</text>
</comment>
<sequence>MKRSHCTVCGRFNPGVVLPPLSQLEKLRMDKRQKERTQRKEDVMTWKETNALSTSVEYLKTSLHTAPVVDEVHKPCT</sequence>